<dbReference type="Pfam" id="PF06210">
    <property type="entry name" value="DUF1003"/>
    <property type="match status" value="1"/>
</dbReference>
<feature type="region of interest" description="Disordered" evidence="1">
    <location>
        <begin position="175"/>
        <end position="209"/>
    </location>
</feature>
<keyword evidence="2" id="KW-0472">Membrane</keyword>
<dbReference type="AlphaFoldDB" id="A0A7Y6NLU1"/>
<reference evidence="3 4" key="1">
    <citation type="submission" date="2020-06" db="EMBL/GenBank/DDBJ databases">
        <title>Schlegella sp. ID0723 isolated from air conditioner.</title>
        <authorList>
            <person name="Kim D.Y."/>
            <person name="Kim D.-U."/>
        </authorList>
    </citation>
    <scope>NUCLEOTIDE SEQUENCE [LARGE SCALE GENOMIC DNA]</scope>
    <source>
        <strain evidence="3 4">ID0723</strain>
    </source>
</reference>
<evidence type="ECO:0000313" key="4">
    <source>
        <dbReference type="Proteomes" id="UP000529637"/>
    </source>
</evidence>
<evidence type="ECO:0000256" key="1">
    <source>
        <dbReference type="SAM" id="MobiDB-lite"/>
    </source>
</evidence>
<keyword evidence="4" id="KW-1185">Reference proteome</keyword>
<proteinExistence type="predicted"/>
<feature type="transmembrane region" description="Helical" evidence="2">
    <location>
        <begin position="109"/>
        <end position="128"/>
    </location>
</feature>
<keyword evidence="2" id="KW-1133">Transmembrane helix</keyword>
<evidence type="ECO:0000256" key="2">
    <source>
        <dbReference type="SAM" id="Phobius"/>
    </source>
</evidence>
<feature type="compositionally biased region" description="Basic and acidic residues" evidence="1">
    <location>
        <begin position="181"/>
        <end position="209"/>
    </location>
</feature>
<feature type="region of interest" description="Disordered" evidence="1">
    <location>
        <begin position="1"/>
        <end position="39"/>
    </location>
</feature>
<sequence>MPRRPRCARSTRASSPRSPARSVATPEAPRAVGEPGDTAGVIDRNVEALIKRRQQERAETTREDKVADAITQFAGSMKFVYLHLVIYGTWIVINLGWVPMVPKFDPTFVALAMVASVEAIFISTFVMISQNRMAKVADQRADLDLQISLLAEHEITRILTLVTEVAKRMEVREAEDPELDELARDVAPEHVLDRMQETERKLGEQDDAA</sequence>
<gene>
    <name evidence="3" type="ORF">HQN59_07255</name>
</gene>
<dbReference type="Proteomes" id="UP000529637">
    <property type="component" value="Unassembled WGS sequence"/>
</dbReference>
<comment type="caution">
    <text evidence="3">The sequence shown here is derived from an EMBL/GenBank/DDBJ whole genome shotgun (WGS) entry which is preliminary data.</text>
</comment>
<dbReference type="EMBL" id="JABWMJ010000003">
    <property type="protein sequence ID" value="NUZ05558.1"/>
    <property type="molecule type" value="Genomic_DNA"/>
</dbReference>
<dbReference type="InterPro" id="IPR010406">
    <property type="entry name" value="DUF1003"/>
</dbReference>
<name>A0A7Y6NLU1_9BURK</name>
<evidence type="ECO:0000313" key="3">
    <source>
        <dbReference type="EMBL" id="NUZ05558.1"/>
    </source>
</evidence>
<feature type="transmembrane region" description="Helical" evidence="2">
    <location>
        <begin position="79"/>
        <end position="97"/>
    </location>
</feature>
<accession>A0A7Y6NLU1</accession>
<feature type="compositionally biased region" description="Low complexity" evidence="1">
    <location>
        <begin position="10"/>
        <end position="26"/>
    </location>
</feature>
<keyword evidence="2" id="KW-0812">Transmembrane</keyword>
<protein>
    <submittedName>
        <fullName evidence="3">DUF1003 domain-containing protein</fullName>
    </submittedName>
</protein>
<organism evidence="3 4">
    <name type="scientific">Piscinibacter koreensis</name>
    <dbReference type="NCBI Taxonomy" id="2742824"/>
    <lineage>
        <taxon>Bacteria</taxon>
        <taxon>Pseudomonadati</taxon>
        <taxon>Pseudomonadota</taxon>
        <taxon>Betaproteobacteria</taxon>
        <taxon>Burkholderiales</taxon>
        <taxon>Sphaerotilaceae</taxon>
        <taxon>Piscinibacter</taxon>
    </lineage>
</organism>